<feature type="transmembrane region" description="Helical" evidence="9">
    <location>
        <begin position="44"/>
        <end position="67"/>
    </location>
</feature>
<evidence type="ECO:0000256" key="4">
    <source>
        <dbReference type="ARBA" id="ARBA00022519"/>
    </source>
</evidence>
<evidence type="ECO:0000256" key="3">
    <source>
        <dbReference type="ARBA" id="ARBA00022475"/>
    </source>
</evidence>
<evidence type="ECO:0000256" key="7">
    <source>
        <dbReference type="ARBA" id="ARBA00023136"/>
    </source>
</evidence>
<feature type="transmembrane region" description="Helical" evidence="9">
    <location>
        <begin position="15"/>
        <end position="38"/>
    </location>
</feature>
<evidence type="ECO:0000259" key="10">
    <source>
        <dbReference type="Pfam" id="PF04290"/>
    </source>
</evidence>
<gene>
    <name evidence="11" type="ORF">ACFSTE_15205</name>
</gene>
<evidence type="ECO:0000313" key="11">
    <source>
        <dbReference type="EMBL" id="MFD2592184.1"/>
    </source>
</evidence>
<keyword evidence="7 9" id="KW-0472">Membrane</keyword>
<dbReference type="InterPro" id="IPR007387">
    <property type="entry name" value="TRAP_DctQ"/>
</dbReference>
<comment type="subcellular location">
    <subcellularLocation>
        <location evidence="1">Cell inner membrane</location>
        <topology evidence="1">Multi-pass membrane protein</topology>
    </subcellularLocation>
</comment>
<comment type="caution">
    <text evidence="11">The sequence shown here is derived from an EMBL/GenBank/DDBJ whole genome shotgun (WGS) entry which is preliminary data.</text>
</comment>
<keyword evidence="12" id="KW-1185">Reference proteome</keyword>
<dbReference type="Proteomes" id="UP001597459">
    <property type="component" value="Unassembled WGS sequence"/>
</dbReference>
<name>A0ABW5NBB9_9FLAO</name>
<dbReference type="InterPro" id="IPR055348">
    <property type="entry name" value="DctQ"/>
</dbReference>
<dbReference type="Pfam" id="PF04290">
    <property type="entry name" value="DctQ"/>
    <property type="match status" value="1"/>
</dbReference>
<keyword evidence="6 9" id="KW-1133">Transmembrane helix</keyword>
<keyword evidence="5 9" id="KW-0812">Transmembrane</keyword>
<evidence type="ECO:0000256" key="5">
    <source>
        <dbReference type="ARBA" id="ARBA00022692"/>
    </source>
</evidence>
<sequence length="175" mass="19871">MQRCITALDWINKKIGVYVSWLAVALAIVMTIDVIIRFVFQTTFIWVIEIEVYLFGMLFLIASGYTFSENKHVRVDVFYSRLSEKGKAWIDLLGGVCLLIPWCYVVIVTSWYYGLTSWMIGEQSPQPGGLPALYILKFCITVGFTFLLLQGISHILKCLHTLLTPSKGIKPRGLP</sequence>
<comment type="similarity">
    <text evidence="8">Belongs to the TRAP transporter small permease family.</text>
</comment>
<protein>
    <submittedName>
        <fullName evidence="11">TRAP transporter small permease subunit</fullName>
    </submittedName>
</protein>
<proteinExistence type="inferred from homology"/>
<dbReference type="PANTHER" id="PTHR35011:SF4">
    <property type="entry name" value="SLL1102 PROTEIN"/>
    <property type="match status" value="1"/>
</dbReference>
<keyword evidence="2" id="KW-0813">Transport</keyword>
<keyword evidence="4" id="KW-0997">Cell inner membrane</keyword>
<organism evidence="11 12">
    <name type="scientific">Aquimarina hainanensis</name>
    <dbReference type="NCBI Taxonomy" id="1578017"/>
    <lineage>
        <taxon>Bacteria</taxon>
        <taxon>Pseudomonadati</taxon>
        <taxon>Bacteroidota</taxon>
        <taxon>Flavobacteriia</taxon>
        <taxon>Flavobacteriales</taxon>
        <taxon>Flavobacteriaceae</taxon>
        <taxon>Aquimarina</taxon>
    </lineage>
</organism>
<feature type="transmembrane region" description="Helical" evidence="9">
    <location>
        <begin position="88"/>
        <end position="112"/>
    </location>
</feature>
<feature type="domain" description="Tripartite ATP-independent periplasmic transporters DctQ component" evidence="10">
    <location>
        <begin position="26"/>
        <end position="159"/>
    </location>
</feature>
<dbReference type="EMBL" id="JBHULX010000030">
    <property type="protein sequence ID" value="MFD2592184.1"/>
    <property type="molecule type" value="Genomic_DNA"/>
</dbReference>
<evidence type="ECO:0000256" key="8">
    <source>
        <dbReference type="ARBA" id="ARBA00038436"/>
    </source>
</evidence>
<reference evidence="12" key="1">
    <citation type="journal article" date="2019" name="Int. J. Syst. Evol. Microbiol.">
        <title>The Global Catalogue of Microorganisms (GCM) 10K type strain sequencing project: providing services to taxonomists for standard genome sequencing and annotation.</title>
        <authorList>
            <consortium name="The Broad Institute Genomics Platform"/>
            <consortium name="The Broad Institute Genome Sequencing Center for Infectious Disease"/>
            <person name="Wu L."/>
            <person name="Ma J."/>
        </authorList>
    </citation>
    <scope>NUCLEOTIDE SEQUENCE [LARGE SCALE GENOMIC DNA]</scope>
    <source>
        <strain evidence="12">KCTC 42423</strain>
    </source>
</reference>
<evidence type="ECO:0000256" key="1">
    <source>
        <dbReference type="ARBA" id="ARBA00004429"/>
    </source>
</evidence>
<evidence type="ECO:0000256" key="9">
    <source>
        <dbReference type="SAM" id="Phobius"/>
    </source>
</evidence>
<keyword evidence="3" id="KW-1003">Cell membrane</keyword>
<dbReference type="RefSeq" id="WP_176026989.1">
    <property type="nucleotide sequence ID" value="NZ_JBHSJV010000001.1"/>
</dbReference>
<feature type="transmembrane region" description="Helical" evidence="9">
    <location>
        <begin position="132"/>
        <end position="149"/>
    </location>
</feature>
<accession>A0ABW5NBB9</accession>
<dbReference type="PANTHER" id="PTHR35011">
    <property type="entry name" value="2,3-DIKETO-L-GULONATE TRAP TRANSPORTER SMALL PERMEASE PROTEIN YIAM"/>
    <property type="match status" value="1"/>
</dbReference>
<evidence type="ECO:0000256" key="6">
    <source>
        <dbReference type="ARBA" id="ARBA00022989"/>
    </source>
</evidence>
<evidence type="ECO:0000256" key="2">
    <source>
        <dbReference type="ARBA" id="ARBA00022448"/>
    </source>
</evidence>
<evidence type="ECO:0000313" key="12">
    <source>
        <dbReference type="Proteomes" id="UP001597459"/>
    </source>
</evidence>